<dbReference type="PANTHER" id="PTHR44575:SF2">
    <property type="entry name" value="OS01G0589200 PROTEIN"/>
    <property type="match status" value="1"/>
</dbReference>
<comment type="caution">
    <text evidence="2">The sequence shown here is derived from an EMBL/GenBank/DDBJ whole genome shotgun (WGS) entry which is preliminary data.</text>
</comment>
<dbReference type="InterPro" id="IPR013216">
    <property type="entry name" value="Methyltransf_11"/>
</dbReference>
<dbReference type="PANTHER" id="PTHR44575">
    <property type="entry name" value="OS01G0589200 PROTEIN"/>
    <property type="match status" value="1"/>
</dbReference>
<protein>
    <recommendedName>
        <fullName evidence="1">Methyltransferase type 11 domain-containing protein</fullName>
    </recommendedName>
</protein>
<keyword evidence="3" id="KW-1185">Reference proteome</keyword>
<dbReference type="CDD" id="cd02440">
    <property type="entry name" value="AdoMet_MTases"/>
    <property type="match status" value="1"/>
</dbReference>
<evidence type="ECO:0000313" key="3">
    <source>
        <dbReference type="Proteomes" id="UP001428341"/>
    </source>
</evidence>
<dbReference type="Pfam" id="PF08241">
    <property type="entry name" value="Methyltransf_11"/>
    <property type="match status" value="1"/>
</dbReference>
<evidence type="ECO:0000259" key="1">
    <source>
        <dbReference type="Pfam" id="PF08241"/>
    </source>
</evidence>
<dbReference type="SUPFAM" id="SSF53335">
    <property type="entry name" value="S-adenosyl-L-methionine-dependent methyltransferases"/>
    <property type="match status" value="1"/>
</dbReference>
<name>A0AAP0MZK3_9ROSI</name>
<proteinExistence type="predicted"/>
<accession>A0AAP0MZK3</accession>
<evidence type="ECO:0000313" key="2">
    <source>
        <dbReference type="EMBL" id="KAK9230155.1"/>
    </source>
</evidence>
<reference evidence="2 3" key="1">
    <citation type="submission" date="2024-05" db="EMBL/GenBank/DDBJ databases">
        <title>Haplotype-resolved chromosome-level genome assembly of Huyou (Citrus changshanensis).</title>
        <authorList>
            <person name="Miao C."/>
            <person name="Chen W."/>
            <person name="Wu Y."/>
            <person name="Wang L."/>
            <person name="Zhao S."/>
            <person name="Grierson D."/>
            <person name="Xu C."/>
            <person name="Chen K."/>
        </authorList>
    </citation>
    <scope>NUCLEOTIDE SEQUENCE [LARGE SCALE GENOMIC DNA]</scope>
    <source>
        <strain evidence="2">01-14</strain>
        <tissue evidence="2">Leaf</tissue>
    </source>
</reference>
<dbReference type="GO" id="GO:0008757">
    <property type="term" value="F:S-adenosylmethionine-dependent methyltransferase activity"/>
    <property type="evidence" value="ECO:0007669"/>
    <property type="project" value="InterPro"/>
</dbReference>
<sequence length="260" mass="29725">MARLFNKQAKLYLDARPTYPREWYSMLASLTTHHLLAWDAGMGNGQAALGVVEHYEQVIATDVSEEQLKHAMPHPRIRYHHTPLSISEEELVTLIGRENSVDLVTVAQAGHWFDLPKFYSIVTRILRKPGGIIAVWCYKSFAVSPEFDPVMKQFYDTTLPYWKRNVQYLTDDYKELPFPFESVGLGFEGQPLELDMPKEVSFEGFLRMLRSFSAVNTAVEQGVDLLSEKVVKELETAWGGCELVRTIIYKTFMLVGKVKA</sequence>
<dbReference type="AlphaFoldDB" id="A0AAP0MZK3"/>
<dbReference type="Proteomes" id="UP001428341">
    <property type="component" value="Unassembled WGS sequence"/>
</dbReference>
<feature type="domain" description="Methyltransferase type 11" evidence="1">
    <location>
        <begin position="39"/>
        <end position="134"/>
    </location>
</feature>
<gene>
    <name evidence="2" type="ORF">WN944_023122</name>
</gene>
<organism evidence="2 3">
    <name type="scientific">Citrus x changshan-huyou</name>
    <dbReference type="NCBI Taxonomy" id="2935761"/>
    <lineage>
        <taxon>Eukaryota</taxon>
        <taxon>Viridiplantae</taxon>
        <taxon>Streptophyta</taxon>
        <taxon>Embryophyta</taxon>
        <taxon>Tracheophyta</taxon>
        <taxon>Spermatophyta</taxon>
        <taxon>Magnoliopsida</taxon>
        <taxon>eudicotyledons</taxon>
        <taxon>Gunneridae</taxon>
        <taxon>Pentapetalae</taxon>
        <taxon>rosids</taxon>
        <taxon>malvids</taxon>
        <taxon>Sapindales</taxon>
        <taxon>Rutaceae</taxon>
        <taxon>Aurantioideae</taxon>
        <taxon>Citrus</taxon>
    </lineage>
</organism>
<dbReference type="Gene3D" id="3.40.50.150">
    <property type="entry name" value="Vaccinia Virus protein VP39"/>
    <property type="match status" value="1"/>
</dbReference>
<dbReference type="EMBL" id="JBCGBO010000001">
    <property type="protein sequence ID" value="KAK9230155.1"/>
    <property type="molecule type" value="Genomic_DNA"/>
</dbReference>
<dbReference type="InterPro" id="IPR029063">
    <property type="entry name" value="SAM-dependent_MTases_sf"/>
</dbReference>